<dbReference type="SUPFAM" id="SSF52402">
    <property type="entry name" value="Adenine nucleotide alpha hydrolases-like"/>
    <property type="match status" value="1"/>
</dbReference>
<keyword evidence="4 6" id="KW-0067">ATP-binding</keyword>
<evidence type="ECO:0000256" key="3">
    <source>
        <dbReference type="ARBA" id="ARBA00022741"/>
    </source>
</evidence>
<evidence type="ECO:0000256" key="5">
    <source>
        <dbReference type="ARBA" id="ARBA00048539"/>
    </source>
</evidence>
<dbReference type="GO" id="GO:0005524">
    <property type="term" value="F:ATP binding"/>
    <property type="evidence" value="ECO:0007669"/>
    <property type="project" value="UniProtKB-UniRule"/>
</dbReference>
<dbReference type="EC" id="6.3.4.19" evidence="6"/>
<gene>
    <name evidence="6" type="primary">tilS</name>
    <name evidence="8" type="ORF">SAMN05443429_101173</name>
</gene>
<keyword evidence="3 6" id="KW-0547">Nucleotide-binding</keyword>
<keyword evidence="1 6" id="KW-0436">Ligase</keyword>
<dbReference type="GO" id="GO:0006400">
    <property type="term" value="P:tRNA modification"/>
    <property type="evidence" value="ECO:0007669"/>
    <property type="project" value="UniProtKB-UniRule"/>
</dbReference>
<dbReference type="Gene3D" id="3.40.50.620">
    <property type="entry name" value="HUPs"/>
    <property type="match status" value="1"/>
</dbReference>
<comment type="domain">
    <text evidence="6">The N-terminal region contains the highly conserved SGGXDS motif, predicted to be a P-loop motif involved in ATP binding.</text>
</comment>
<evidence type="ECO:0000313" key="8">
    <source>
        <dbReference type="EMBL" id="SHI32154.1"/>
    </source>
</evidence>
<name>A0A1M6A6N3_9FLAO</name>
<comment type="similarity">
    <text evidence="6">Belongs to the tRNA(Ile)-lysidine synthase family.</text>
</comment>
<dbReference type="GO" id="GO:0032267">
    <property type="term" value="F:tRNA(Ile)-lysidine synthase activity"/>
    <property type="evidence" value="ECO:0007669"/>
    <property type="project" value="UniProtKB-EC"/>
</dbReference>
<dbReference type="AlphaFoldDB" id="A0A1M6A6N3"/>
<dbReference type="CDD" id="cd01992">
    <property type="entry name" value="TilS_N"/>
    <property type="match status" value="1"/>
</dbReference>
<feature type="domain" description="tRNA(Ile)-lysidine/2-thiocytidine synthase N-terminal" evidence="7">
    <location>
        <begin position="23"/>
        <end position="197"/>
    </location>
</feature>
<keyword evidence="2 6" id="KW-0819">tRNA processing</keyword>
<dbReference type="NCBIfam" id="TIGR02432">
    <property type="entry name" value="lysidine_TilS_N"/>
    <property type="match status" value="1"/>
</dbReference>
<evidence type="ECO:0000256" key="2">
    <source>
        <dbReference type="ARBA" id="ARBA00022694"/>
    </source>
</evidence>
<dbReference type="RefSeq" id="WP_073177428.1">
    <property type="nucleotide sequence ID" value="NZ_FQYI01000001.1"/>
</dbReference>
<proteinExistence type="inferred from homology"/>
<accession>A0A1M6A6N3</accession>
<evidence type="ECO:0000313" key="9">
    <source>
        <dbReference type="Proteomes" id="UP000184335"/>
    </source>
</evidence>
<sequence length="313" mass="36011">MKLTTDTFSTEFLRLAGDFAERKFLLGISGGADSMVLADLCLRLNFRFEIAHINYKLRGEDSEKDEALVRHFAEENGIAHHIYKVSASDGKPRHSVQIWARNLRYDFFFKLLSERNLAAVLTAHHLDDQLETFLINLSRGSGIKGLGGIPAKSDKILRPLLNFTKDEIYDYAEAHGVIFREDLSNFSDDYLRNRVRHDVSPKLKKVFPNFLSGFGESIQHLNSANAFIQREIVKAFSEIFVDGDDENFRLNREKLLGKDEFLSREIIRRLGFSGEEIAKVLSAESGKMLRSRTHEIWITRQEIICRTRSRNKQ</sequence>
<protein>
    <recommendedName>
        <fullName evidence="6">tRNA(Ile)-lysidine synthase</fullName>
        <ecNumber evidence="6">6.3.4.19</ecNumber>
    </recommendedName>
    <alternativeName>
        <fullName evidence="6">tRNA(Ile)-2-lysyl-cytidine synthase</fullName>
    </alternativeName>
    <alternativeName>
        <fullName evidence="6">tRNA(Ile)-lysidine synthetase</fullName>
    </alternativeName>
</protein>
<evidence type="ECO:0000259" key="7">
    <source>
        <dbReference type="Pfam" id="PF01171"/>
    </source>
</evidence>
<evidence type="ECO:0000256" key="6">
    <source>
        <dbReference type="HAMAP-Rule" id="MF_01161"/>
    </source>
</evidence>
<dbReference type="Pfam" id="PF01171">
    <property type="entry name" value="ATP_bind_3"/>
    <property type="match status" value="1"/>
</dbReference>
<evidence type="ECO:0000256" key="1">
    <source>
        <dbReference type="ARBA" id="ARBA00022598"/>
    </source>
</evidence>
<keyword evidence="6" id="KW-0963">Cytoplasm</keyword>
<comment type="subcellular location">
    <subcellularLocation>
        <location evidence="6">Cytoplasm</location>
    </subcellularLocation>
</comment>
<dbReference type="InterPro" id="IPR011063">
    <property type="entry name" value="TilS/TtcA_N"/>
</dbReference>
<dbReference type="PANTHER" id="PTHR43033">
    <property type="entry name" value="TRNA(ILE)-LYSIDINE SYNTHASE-RELATED"/>
    <property type="match status" value="1"/>
</dbReference>
<dbReference type="Proteomes" id="UP000184335">
    <property type="component" value="Unassembled WGS sequence"/>
</dbReference>
<dbReference type="EMBL" id="FQYI01000001">
    <property type="protein sequence ID" value="SHI32154.1"/>
    <property type="molecule type" value="Genomic_DNA"/>
</dbReference>
<dbReference type="InterPro" id="IPR014729">
    <property type="entry name" value="Rossmann-like_a/b/a_fold"/>
</dbReference>
<organism evidence="8 9">
    <name type="scientific">Cruoricaptor ignavus</name>
    <dbReference type="NCBI Taxonomy" id="1118202"/>
    <lineage>
        <taxon>Bacteria</taxon>
        <taxon>Pseudomonadati</taxon>
        <taxon>Bacteroidota</taxon>
        <taxon>Flavobacteriia</taxon>
        <taxon>Flavobacteriales</taxon>
        <taxon>Weeksellaceae</taxon>
        <taxon>Cruoricaptor</taxon>
    </lineage>
</organism>
<feature type="binding site" evidence="6">
    <location>
        <begin position="29"/>
        <end position="34"/>
    </location>
    <ligand>
        <name>ATP</name>
        <dbReference type="ChEBI" id="CHEBI:30616"/>
    </ligand>
</feature>
<keyword evidence="9" id="KW-1185">Reference proteome</keyword>
<dbReference type="GO" id="GO:0005737">
    <property type="term" value="C:cytoplasm"/>
    <property type="evidence" value="ECO:0007669"/>
    <property type="project" value="UniProtKB-SubCell"/>
</dbReference>
<dbReference type="PANTHER" id="PTHR43033:SF1">
    <property type="entry name" value="TRNA(ILE)-LYSIDINE SYNTHASE-RELATED"/>
    <property type="match status" value="1"/>
</dbReference>
<dbReference type="HAMAP" id="MF_01161">
    <property type="entry name" value="tRNA_Ile_lys_synt"/>
    <property type="match status" value="1"/>
</dbReference>
<dbReference type="OrthoDB" id="9807403at2"/>
<reference evidence="8 9" key="1">
    <citation type="submission" date="2016-11" db="EMBL/GenBank/DDBJ databases">
        <authorList>
            <person name="Jaros S."/>
            <person name="Januszkiewicz K."/>
            <person name="Wedrychowicz H."/>
        </authorList>
    </citation>
    <scope>NUCLEOTIDE SEQUENCE [LARGE SCALE GENOMIC DNA]</scope>
    <source>
        <strain evidence="8 9">DSM 25479</strain>
    </source>
</reference>
<comment type="catalytic activity">
    <reaction evidence="5 6">
        <text>cytidine(34) in tRNA(Ile2) + L-lysine + ATP = lysidine(34) in tRNA(Ile2) + AMP + diphosphate + H(+)</text>
        <dbReference type="Rhea" id="RHEA:43744"/>
        <dbReference type="Rhea" id="RHEA-COMP:10625"/>
        <dbReference type="Rhea" id="RHEA-COMP:10670"/>
        <dbReference type="ChEBI" id="CHEBI:15378"/>
        <dbReference type="ChEBI" id="CHEBI:30616"/>
        <dbReference type="ChEBI" id="CHEBI:32551"/>
        <dbReference type="ChEBI" id="CHEBI:33019"/>
        <dbReference type="ChEBI" id="CHEBI:82748"/>
        <dbReference type="ChEBI" id="CHEBI:83665"/>
        <dbReference type="ChEBI" id="CHEBI:456215"/>
        <dbReference type="EC" id="6.3.4.19"/>
    </reaction>
</comment>
<dbReference type="STRING" id="1118202.SAMN05443429_101173"/>
<dbReference type="InterPro" id="IPR012795">
    <property type="entry name" value="tRNA_Ile_lys_synt_N"/>
</dbReference>
<evidence type="ECO:0000256" key="4">
    <source>
        <dbReference type="ARBA" id="ARBA00022840"/>
    </source>
</evidence>
<dbReference type="InterPro" id="IPR012094">
    <property type="entry name" value="tRNA_Ile_lys_synt"/>
</dbReference>
<comment type="function">
    <text evidence="6">Ligates lysine onto the cytidine present at position 34 of the AUA codon-specific tRNA(Ile) that contains the anticodon CAU, in an ATP-dependent manner. Cytidine is converted to lysidine, thus changing the amino acid specificity of the tRNA from methionine to isoleucine.</text>
</comment>